<dbReference type="PANTHER" id="PTHR23315:SF335">
    <property type="entry name" value="RING-TYPE E3 UBIQUITIN TRANSFERASE"/>
    <property type="match status" value="1"/>
</dbReference>
<dbReference type="AlphaFoldDB" id="A0AAQ3MXP0"/>
<dbReference type="EMBL" id="CP144692">
    <property type="protein sequence ID" value="WVY98947.1"/>
    <property type="molecule type" value="Genomic_DNA"/>
</dbReference>
<dbReference type="SUPFAM" id="SSF57850">
    <property type="entry name" value="RING/U-box"/>
    <property type="match status" value="1"/>
</dbReference>
<comment type="pathway">
    <text evidence="2">Protein modification; protein ubiquitination.</text>
</comment>
<evidence type="ECO:0000256" key="3">
    <source>
        <dbReference type="ARBA" id="ARBA00012483"/>
    </source>
</evidence>
<dbReference type="Pfam" id="PF04564">
    <property type="entry name" value="U-box"/>
    <property type="match status" value="1"/>
</dbReference>
<name>A0AAQ3MXP0_VIGMU</name>
<evidence type="ECO:0000256" key="2">
    <source>
        <dbReference type="ARBA" id="ARBA00004906"/>
    </source>
</evidence>
<keyword evidence="6" id="KW-0833">Ubl conjugation pathway</keyword>
<sequence length="446" mass="49383">MANTEAELKQNLKELIESIVDGDDYTVHTADNAIRALSALKDLKRPASPLPNVDQSPIPPHFRCPLSGHFMTDPVILIVGQTFDRPLIQRWLNDIRGVYPQSHVLNRCLLAPNTLLQGMISEWCKDNGIDLPKPVSDVHDEQLTEAHIHRLHSMLLKLSLSVSEQKEAAKELRQLAKGMSVRALFGTTQMINILLRPLSSEAPTDPELQDDLVAVILNLSELDSNKRLLAENEKVIAFLIDSLKSGAIETRSNAAATLSSMSSLDSNKDIIGRSGAIKYLVDLLEEGDPLAMREAGSALFKLWFARENIARTVREGAVQIILGKLVDHILVDELLTMLALLATHSRAVEALVNHGGVRLLLDILRESTTERIKENAAVVLQLICYHNREKREEIKEEELANGTISNVVQNGSTRARRKAISILNLLCINPNPNPNPNPDPNPNPNQ</sequence>
<accession>A0AAQ3MXP0</accession>
<dbReference type="SMART" id="SM00185">
    <property type="entry name" value="ARM"/>
    <property type="match status" value="4"/>
</dbReference>
<reference evidence="8 9" key="1">
    <citation type="journal article" date="2023" name="Life. Sci Alliance">
        <title>Evolutionary insights into 3D genome organization and epigenetic landscape of Vigna mungo.</title>
        <authorList>
            <person name="Junaid A."/>
            <person name="Singh B."/>
            <person name="Bhatia S."/>
        </authorList>
    </citation>
    <scope>NUCLEOTIDE SEQUENCE [LARGE SCALE GENOMIC DNA]</scope>
    <source>
        <strain evidence="8">Urdbean</strain>
    </source>
</reference>
<keyword evidence="9" id="KW-1185">Reference proteome</keyword>
<gene>
    <name evidence="8" type="ORF">V8G54_031098</name>
</gene>
<evidence type="ECO:0000313" key="8">
    <source>
        <dbReference type="EMBL" id="WVY98947.1"/>
    </source>
</evidence>
<evidence type="ECO:0000256" key="1">
    <source>
        <dbReference type="ARBA" id="ARBA00000900"/>
    </source>
</evidence>
<dbReference type="Pfam" id="PF25598">
    <property type="entry name" value="ARM_PUB"/>
    <property type="match status" value="1"/>
</dbReference>
<evidence type="ECO:0000256" key="6">
    <source>
        <dbReference type="ARBA" id="ARBA00022786"/>
    </source>
</evidence>
<comment type="catalytic activity">
    <reaction evidence="1">
        <text>S-ubiquitinyl-[E2 ubiquitin-conjugating enzyme]-L-cysteine + [acceptor protein]-L-lysine = [E2 ubiquitin-conjugating enzyme]-L-cysteine + N(6)-ubiquitinyl-[acceptor protein]-L-lysine.</text>
        <dbReference type="EC" id="2.3.2.27"/>
    </reaction>
</comment>
<evidence type="ECO:0000256" key="4">
    <source>
        <dbReference type="ARBA" id="ARBA00022679"/>
    </source>
</evidence>
<dbReference type="SUPFAM" id="SSF48371">
    <property type="entry name" value="ARM repeat"/>
    <property type="match status" value="1"/>
</dbReference>
<dbReference type="InterPro" id="IPR013083">
    <property type="entry name" value="Znf_RING/FYVE/PHD"/>
</dbReference>
<keyword evidence="5" id="KW-0677">Repeat</keyword>
<dbReference type="GO" id="GO:0061630">
    <property type="term" value="F:ubiquitin protein ligase activity"/>
    <property type="evidence" value="ECO:0007669"/>
    <property type="project" value="UniProtKB-EC"/>
</dbReference>
<dbReference type="GO" id="GO:0016567">
    <property type="term" value="P:protein ubiquitination"/>
    <property type="evidence" value="ECO:0007669"/>
    <property type="project" value="InterPro"/>
</dbReference>
<protein>
    <recommendedName>
        <fullName evidence="3">RING-type E3 ubiquitin transferase</fullName>
        <ecNumber evidence="3">2.3.2.27</ecNumber>
    </recommendedName>
</protein>
<feature type="domain" description="U-box" evidence="7">
    <location>
        <begin position="57"/>
        <end position="130"/>
    </location>
</feature>
<dbReference type="InterPro" id="IPR016024">
    <property type="entry name" value="ARM-type_fold"/>
</dbReference>
<dbReference type="PANTHER" id="PTHR23315">
    <property type="entry name" value="U BOX DOMAIN-CONTAINING"/>
    <property type="match status" value="1"/>
</dbReference>
<dbReference type="InterPro" id="IPR000225">
    <property type="entry name" value="Armadillo"/>
</dbReference>
<dbReference type="Gene3D" id="3.30.40.10">
    <property type="entry name" value="Zinc/RING finger domain, C3HC4 (zinc finger)"/>
    <property type="match status" value="1"/>
</dbReference>
<organism evidence="8 9">
    <name type="scientific">Vigna mungo</name>
    <name type="common">Black gram</name>
    <name type="synonym">Phaseolus mungo</name>
    <dbReference type="NCBI Taxonomy" id="3915"/>
    <lineage>
        <taxon>Eukaryota</taxon>
        <taxon>Viridiplantae</taxon>
        <taxon>Streptophyta</taxon>
        <taxon>Embryophyta</taxon>
        <taxon>Tracheophyta</taxon>
        <taxon>Spermatophyta</taxon>
        <taxon>Magnoliopsida</taxon>
        <taxon>eudicotyledons</taxon>
        <taxon>Gunneridae</taxon>
        <taxon>Pentapetalae</taxon>
        <taxon>rosids</taxon>
        <taxon>fabids</taxon>
        <taxon>Fabales</taxon>
        <taxon>Fabaceae</taxon>
        <taxon>Papilionoideae</taxon>
        <taxon>50 kb inversion clade</taxon>
        <taxon>NPAAA clade</taxon>
        <taxon>indigoferoid/millettioid clade</taxon>
        <taxon>Phaseoleae</taxon>
        <taxon>Vigna</taxon>
    </lineage>
</organism>
<dbReference type="Proteomes" id="UP001374535">
    <property type="component" value="Chromosome 9"/>
</dbReference>
<evidence type="ECO:0000259" key="7">
    <source>
        <dbReference type="PROSITE" id="PS51698"/>
    </source>
</evidence>
<dbReference type="SMART" id="SM00504">
    <property type="entry name" value="Ubox"/>
    <property type="match status" value="1"/>
</dbReference>
<evidence type="ECO:0000313" key="9">
    <source>
        <dbReference type="Proteomes" id="UP001374535"/>
    </source>
</evidence>
<dbReference type="PROSITE" id="PS51698">
    <property type="entry name" value="U_BOX"/>
    <property type="match status" value="1"/>
</dbReference>
<dbReference type="EC" id="2.3.2.27" evidence="3"/>
<proteinExistence type="predicted"/>
<dbReference type="Gene3D" id="1.25.10.10">
    <property type="entry name" value="Leucine-rich Repeat Variant"/>
    <property type="match status" value="2"/>
</dbReference>
<keyword evidence="4" id="KW-0808">Transferase</keyword>
<dbReference type="InterPro" id="IPR058678">
    <property type="entry name" value="ARM_PUB"/>
</dbReference>
<dbReference type="InterPro" id="IPR011989">
    <property type="entry name" value="ARM-like"/>
</dbReference>
<evidence type="ECO:0000256" key="5">
    <source>
        <dbReference type="ARBA" id="ARBA00022737"/>
    </source>
</evidence>
<dbReference type="InterPro" id="IPR003613">
    <property type="entry name" value="Ubox_domain"/>
</dbReference>